<gene>
    <name evidence="1" type="ORF">NM961_16830</name>
</gene>
<comment type="caution">
    <text evidence="1">The sequence shown here is derived from an EMBL/GenBank/DDBJ whole genome shotgun (WGS) entry which is preliminary data.</text>
</comment>
<dbReference type="Proteomes" id="UP001165498">
    <property type="component" value="Unassembled WGS sequence"/>
</dbReference>
<dbReference type="CDD" id="cd00719">
    <property type="entry name" value="GIY-YIG_SF"/>
    <property type="match status" value="1"/>
</dbReference>
<dbReference type="Gene3D" id="3.40.1440.10">
    <property type="entry name" value="GIY-YIG endonuclease"/>
    <property type="match status" value="1"/>
</dbReference>
<organism evidence="1 2">
    <name type="scientific">Tahibacter harae</name>
    <dbReference type="NCBI Taxonomy" id="2963937"/>
    <lineage>
        <taxon>Bacteria</taxon>
        <taxon>Pseudomonadati</taxon>
        <taxon>Pseudomonadota</taxon>
        <taxon>Gammaproteobacteria</taxon>
        <taxon>Lysobacterales</taxon>
        <taxon>Rhodanobacteraceae</taxon>
        <taxon>Tahibacter</taxon>
    </lineage>
</organism>
<protein>
    <submittedName>
        <fullName evidence="1">GIY-YIG nuclease family protein</fullName>
    </submittedName>
</protein>
<evidence type="ECO:0000313" key="2">
    <source>
        <dbReference type="Proteomes" id="UP001165498"/>
    </source>
</evidence>
<dbReference type="InterPro" id="IPR035901">
    <property type="entry name" value="GIY-YIG_endonuc_sf"/>
</dbReference>
<accession>A0ABT1QVR9</accession>
<sequence>MMALNPLLNWRKPIDLPVGKTDPVIKSIPSTPGVYIFFREYGTKVQIFYVGKAMKLQGRIKGQLNNHGLMTAINNAKNGKRRLVWAELKTKPGQTVESSLKAAEKLMIRHYVEEGQPVHNVQGKRIPVQTLTNNLIKEVKHFVPSSVTIDL</sequence>
<dbReference type="RefSeq" id="WP_255915576.1">
    <property type="nucleotide sequence ID" value="NZ_JANFQO010000016.1"/>
</dbReference>
<dbReference type="EMBL" id="JANFQO010000016">
    <property type="protein sequence ID" value="MCQ4166386.1"/>
    <property type="molecule type" value="Genomic_DNA"/>
</dbReference>
<reference evidence="1" key="1">
    <citation type="submission" date="2022-07" db="EMBL/GenBank/DDBJ databases">
        <title>Tahibacter sp., a new gammaproteobacterium isolated from the silt sample collected at pig farm.</title>
        <authorList>
            <person name="Chen H."/>
        </authorList>
    </citation>
    <scope>NUCLEOTIDE SEQUENCE</scope>
    <source>
        <strain evidence="1">P2K</strain>
    </source>
</reference>
<name>A0ABT1QVR9_9GAMM</name>
<proteinExistence type="predicted"/>
<evidence type="ECO:0000313" key="1">
    <source>
        <dbReference type="EMBL" id="MCQ4166386.1"/>
    </source>
</evidence>
<keyword evidence="2" id="KW-1185">Reference proteome</keyword>